<feature type="domain" description="Wall-associated receptor kinase galacturonan-binding" evidence="14">
    <location>
        <begin position="33"/>
        <end position="96"/>
    </location>
</feature>
<organism evidence="17 18">
    <name type="scientific">Arabidopsis thaliana</name>
    <name type="common">Mouse-ear cress</name>
    <dbReference type="NCBI Taxonomy" id="3702"/>
    <lineage>
        <taxon>Eukaryota</taxon>
        <taxon>Viridiplantae</taxon>
        <taxon>Streptophyta</taxon>
        <taxon>Embryophyta</taxon>
        <taxon>Tracheophyta</taxon>
        <taxon>Spermatophyta</taxon>
        <taxon>Magnoliopsida</taxon>
        <taxon>eudicotyledons</taxon>
        <taxon>Gunneridae</taxon>
        <taxon>Pentapetalae</taxon>
        <taxon>rosids</taxon>
        <taxon>malvids</taxon>
        <taxon>Brassicales</taxon>
        <taxon>Brassicaceae</taxon>
        <taxon>Camelineae</taxon>
        <taxon>Arabidopsis</taxon>
    </lineage>
</organism>
<dbReference type="EMBL" id="CP002684">
    <property type="protein sequence ID" value="ANM60719.1"/>
    <property type="molecule type" value="Genomic_DNA"/>
</dbReference>
<dbReference type="EC" id="2.7.11.1" evidence="2"/>
<keyword evidence="5 12" id="KW-1133">Transmembrane helix</keyword>
<evidence type="ECO:0000313" key="16">
    <source>
        <dbReference type="Araport" id="AT1G66940"/>
    </source>
</evidence>
<dbReference type="GO" id="GO:0030247">
    <property type="term" value="F:polysaccharide binding"/>
    <property type="evidence" value="ECO:0007669"/>
    <property type="project" value="InterPro"/>
</dbReference>
<feature type="region of interest" description="Disordered" evidence="11">
    <location>
        <begin position="338"/>
        <end position="361"/>
    </location>
</feature>
<evidence type="ECO:0000256" key="4">
    <source>
        <dbReference type="ARBA" id="ARBA00022729"/>
    </source>
</evidence>
<dbReference type="AlphaFoldDB" id="A0A1P8AVN7"/>
<name>A0A1P8AVN7_ARATH</name>
<keyword evidence="8" id="KW-0325">Glycoprotein</keyword>
<evidence type="ECO:0000256" key="8">
    <source>
        <dbReference type="ARBA" id="ARBA00023180"/>
    </source>
</evidence>
<evidence type="ECO:0000256" key="7">
    <source>
        <dbReference type="ARBA" id="ARBA00023170"/>
    </source>
</evidence>
<dbReference type="GO" id="GO:0005739">
    <property type="term" value="C:mitochondrion"/>
    <property type="evidence" value="ECO:0007005"/>
    <property type="project" value="TAIR"/>
</dbReference>
<evidence type="ECO:0000313" key="18">
    <source>
        <dbReference type="Proteomes" id="UP000006548"/>
    </source>
</evidence>
<evidence type="ECO:0000256" key="12">
    <source>
        <dbReference type="SAM" id="Phobius"/>
    </source>
</evidence>
<feature type="signal peptide" evidence="13">
    <location>
        <begin position="1"/>
        <end position="23"/>
    </location>
</feature>
<dbReference type="InterPro" id="IPR032872">
    <property type="entry name" value="WAK_assoc_C"/>
</dbReference>
<proteinExistence type="evidence at protein level"/>
<reference evidence="18" key="2">
    <citation type="journal article" date="2017" name="Plant J.">
        <title>Araport11: a complete reannotation of the Arabidopsis thaliana reference genome.</title>
        <authorList>
            <person name="Cheng C.Y."/>
            <person name="Krishnakumar V."/>
            <person name="Chan A.P."/>
            <person name="Thibaud-Nissen F."/>
            <person name="Schobel S."/>
            <person name="Town C.D."/>
        </authorList>
    </citation>
    <scope>GENOME REANNOTATION</scope>
    <source>
        <strain evidence="18">cv. Columbia</strain>
    </source>
</reference>
<dbReference type="PANTHER" id="PTHR33138:SF11">
    <property type="entry name" value="KINASE-LIKE PROTEIN"/>
    <property type="match status" value="1"/>
</dbReference>
<dbReference type="PANTHER" id="PTHR33138">
    <property type="entry name" value="OS01G0690200 PROTEIN"/>
    <property type="match status" value="1"/>
</dbReference>
<evidence type="ECO:0007829" key="20">
    <source>
        <dbReference type="ProteomicsDB" id="A0A1P8AVN7"/>
    </source>
</evidence>
<evidence type="ECO:0000313" key="17">
    <source>
        <dbReference type="EMBL" id="ANM60719.1"/>
    </source>
</evidence>
<dbReference type="Pfam" id="PF13947">
    <property type="entry name" value="GUB_WAK_bind"/>
    <property type="match status" value="1"/>
</dbReference>
<sequence>MYHLPTSCLVIFFLLSLFHPLPCDSSNQGLGWCETLFQCGNITAGFPFSGGNRHKECGHPSLELHCNKNNITSLFISNQKYSVLRIDQTSNTLTLAKQNLLGSFCSSVFTNTTLPPETFELSRTYKSVTIFYQCSSVLPNLSSYTCPEIGPISVSESPEKYPESCRSSFTVKVPTSFDTKEKELNVTNLESVLRKGFEVTVVINENTCQECLSSLGRCHVFNENLTPGVKCRPPSDSEGSCGYNQTSSTFLCYCKDPYSLSCSSGKSNIRWIIGTVNLSSLSLLFFNLWFYADKFYLFNGYTGGVLILILIVSGIIVSLVFLCLCCRAKIVRKKKSSDALEVPPRPIKESPTLSEDIKART</sequence>
<dbReference type="InterPro" id="IPR025287">
    <property type="entry name" value="WAK_GUB"/>
</dbReference>
<evidence type="ECO:0000259" key="15">
    <source>
        <dbReference type="Pfam" id="PF14380"/>
    </source>
</evidence>
<dbReference type="Proteomes" id="UP000006548">
    <property type="component" value="Chromosome 1"/>
</dbReference>
<dbReference type="Pfam" id="PF14380">
    <property type="entry name" value="WAK_assoc"/>
    <property type="match status" value="2"/>
</dbReference>
<evidence type="ECO:0000256" key="1">
    <source>
        <dbReference type="ARBA" id="ARBA00004479"/>
    </source>
</evidence>
<dbReference type="GO" id="GO:0016020">
    <property type="term" value="C:membrane"/>
    <property type="evidence" value="ECO:0007669"/>
    <property type="project" value="UniProtKB-SubCell"/>
</dbReference>
<keyword evidence="7" id="KW-0675">Receptor</keyword>
<evidence type="ECO:0007829" key="19">
    <source>
        <dbReference type="PeptideAtlas" id="A0A1P8AVN7"/>
    </source>
</evidence>
<dbReference type="Araport" id="AT1G66940"/>
<feature type="domain" description="Wall-associated receptor kinase C-terminal" evidence="15">
    <location>
        <begin position="230"/>
        <end position="256"/>
    </location>
</feature>
<keyword evidence="18" id="KW-1185">Reference proteome</keyword>
<evidence type="ECO:0000256" key="2">
    <source>
        <dbReference type="ARBA" id="ARBA00012513"/>
    </source>
</evidence>
<dbReference type="GeneID" id="843012"/>
<dbReference type="TAIR" id="AT1G66940"/>
<evidence type="ECO:0000256" key="3">
    <source>
        <dbReference type="ARBA" id="ARBA00022692"/>
    </source>
</evidence>
<accession>A0A1P8AVN7</accession>
<evidence type="ECO:0000256" key="9">
    <source>
        <dbReference type="ARBA" id="ARBA00047899"/>
    </source>
</evidence>
<keyword evidence="6 12" id="KW-0472">Membrane</keyword>
<evidence type="ECO:0000256" key="5">
    <source>
        <dbReference type="ARBA" id="ARBA00022989"/>
    </source>
</evidence>
<comment type="catalytic activity">
    <reaction evidence="10">
        <text>L-seryl-[protein] + ATP = O-phospho-L-seryl-[protein] + ADP + H(+)</text>
        <dbReference type="Rhea" id="RHEA:17989"/>
        <dbReference type="Rhea" id="RHEA-COMP:9863"/>
        <dbReference type="Rhea" id="RHEA-COMP:11604"/>
        <dbReference type="ChEBI" id="CHEBI:15378"/>
        <dbReference type="ChEBI" id="CHEBI:29999"/>
        <dbReference type="ChEBI" id="CHEBI:30616"/>
        <dbReference type="ChEBI" id="CHEBI:83421"/>
        <dbReference type="ChEBI" id="CHEBI:456216"/>
        <dbReference type="EC" id="2.7.11.1"/>
    </reaction>
</comment>
<evidence type="ECO:0000256" key="11">
    <source>
        <dbReference type="SAM" id="MobiDB-lite"/>
    </source>
</evidence>
<comment type="catalytic activity">
    <reaction evidence="9">
        <text>L-threonyl-[protein] + ATP = O-phospho-L-threonyl-[protein] + ADP + H(+)</text>
        <dbReference type="Rhea" id="RHEA:46608"/>
        <dbReference type="Rhea" id="RHEA-COMP:11060"/>
        <dbReference type="Rhea" id="RHEA-COMP:11605"/>
        <dbReference type="ChEBI" id="CHEBI:15378"/>
        <dbReference type="ChEBI" id="CHEBI:30013"/>
        <dbReference type="ChEBI" id="CHEBI:30616"/>
        <dbReference type="ChEBI" id="CHEBI:61977"/>
        <dbReference type="ChEBI" id="CHEBI:456216"/>
        <dbReference type="EC" id="2.7.11.1"/>
    </reaction>
</comment>
<keyword evidence="19 20" id="KW-1267">Proteomics identification</keyword>
<reference evidence="17 18" key="1">
    <citation type="journal article" date="2000" name="Nature">
        <title>Sequence and analysis of chromosome 1 of the plant Arabidopsis thaliana.</title>
        <authorList>
            <person name="Theologis A."/>
            <person name="Ecker J.R."/>
            <person name="Palm C.J."/>
            <person name="Federspiel N.A."/>
            <person name="Kaul S."/>
            <person name="White O."/>
            <person name="Alonso J."/>
            <person name="Altafi H."/>
            <person name="Araujo R."/>
            <person name="Bowman C.L."/>
            <person name="Brooks S.Y."/>
            <person name="Buehler E."/>
            <person name="Chan A."/>
            <person name="Chao Q."/>
            <person name="Chen H."/>
            <person name="Cheuk R.F."/>
            <person name="Chin C.W."/>
            <person name="Chung M.K."/>
            <person name="Conn L."/>
            <person name="Conway A.B."/>
            <person name="Conway A.R."/>
            <person name="Creasy T.H."/>
            <person name="Dewar K."/>
            <person name="Dunn P."/>
            <person name="Etgu P."/>
            <person name="Feldblyum T.V."/>
            <person name="Feng J."/>
            <person name="Fong B."/>
            <person name="Fujii C.Y."/>
            <person name="Gill J.E."/>
            <person name="Goldsmith A.D."/>
            <person name="Haas B."/>
            <person name="Hansen N.F."/>
            <person name="Hughes B."/>
            <person name="Huizar L."/>
            <person name="Hunter J.L."/>
            <person name="Jenkins J."/>
            <person name="Johnson-Hopson C."/>
            <person name="Khan S."/>
            <person name="Khaykin E."/>
            <person name="Kim C.J."/>
            <person name="Koo H.L."/>
            <person name="Kremenetskaia I."/>
            <person name="Kurtz D.B."/>
            <person name="Kwan A."/>
            <person name="Lam B."/>
            <person name="Langin-Hooper S."/>
            <person name="Lee A."/>
            <person name="Lee J.M."/>
            <person name="Lenz C.A."/>
            <person name="Li J.H."/>
            <person name="Li Y."/>
            <person name="Lin X."/>
            <person name="Liu S.X."/>
            <person name="Liu Z.A."/>
            <person name="Luros J.S."/>
            <person name="Maiti R."/>
            <person name="Marziali A."/>
            <person name="Militscher J."/>
            <person name="Miranda M."/>
            <person name="Nguyen M."/>
            <person name="Nierman W.C."/>
            <person name="Osborne B.I."/>
            <person name="Pai G."/>
            <person name="Peterson J."/>
            <person name="Pham P.K."/>
            <person name="Rizzo M."/>
            <person name="Rooney T."/>
            <person name="Rowley D."/>
            <person name="Sakano H."/>
            <person name="Salzberg S.L."/>
            <person name="Schwartz J.R."/>
            <person name="Shinn P."/>
            <person name="Southwick A.M."/>
            <person name="Sun H."/>
            <person name="Tallon L.J."/>
            <person name="Tambunga G."/>
            <person name="Toriumi M.J."/>
            <person name="Town C.D."/>
            <person name="Utterback T."/>
            <person name="Van Aken S."/>
            <person name="Vaysberg M."/>
            <person name="Vysotskaia V.S."/>
            <person name="Walker M."/>
            <person name="Wu D."/>
            <person name="Yu G."/>
            <person name="Fraser C.M."/>
            <person name="Venter J.C."/>
            <person name="Davis R.W."/>
        </authorList>
    </citation>
    <scope>NUCLEOTIDE SEQUENCE [LARGE SCALE GENOMIC DNA]</scope>
    <source>
        <strain evidence="18">cv. Columbia</strain>
    </source>
</reference>
<dbReference type="ExpressionAtlas" id="A0A1P8AVN7">
    <property type="expression patterns" value="baseline and differential"/>
</dbReference>
<evidence type="ECO:0000259" key="14">
    <source>
        <dbReference type="Pfam" id="PF13947"/>
    </source>
</evidence>
<feature type="chain" id="PRO_5010364790" description="non-specific serine/threonine protein kinase" evidence="13">
    <location>
        <begin position="24"/>
        <end position="361"/>
    </location>
</feature>
<comment type="subcellular location">
    <subcellularLocation>
        <location evidence="1">Membrane</location>
        <topology evidence="1">Single-pass type I membrane protein</topology>
    </subcellularLocation>
</comment>
<evidence type="ECO:0000256" key="13">
    <source>
        <dbReference type="SAM" id="SignalP"/>
    </source>
</evidence>
<dbReference type="KEGG" id="ath:AT1G66940"/>
<dbReference type="InParanoid" id="A0A1P8AVN7"/>
<keyword evidence="3 12" id="KW-0812">Transmembrane</keyword>
<feature type="transmembrane region" description="Helical" evidence="12">
    <location>
        <begin position="304"/>
        <end position="322"/>
    </location>
</feature>
<evidence type="ECO:0000256" key="6">
    <source>
        <dbReference type="ARBA" id="ARBA00023136"/>
    </source>
</evidence>
<feature type="domain" description="Wall-associated receptor kinase C-terminal" evidence="15">
    <location>
        <begin position="155"/>
        <end position="222"/>
    </location>
</feature>
<evidence type="ECO:0000256" key="10">
    <source>
        <dbReference type="ARBA" id="ARBA00048679"/>
    </source>
</evidence>
<feature type="transmembrane region" description="Helical" evidence="12">
    <location>
        <begin position="271"/>
        <end position="292"/>
    </location>
</feature>
<keyword evidence="4 13" id="KW-0732">Signal</keyword>
<dbReference type="GO" id="GO:0004674">
    <property type="term" value="F:protein serine/threonine kinase activity"/>
    <property type="evidence" value="ECO:0007669"/>
    <property type="project" value="UniProtKB-KW"/>
</dbReference>
<dbReference type="FunCoup" id="A0A1P8AVN7">
    <property type="interactions" value="305"/>
</dbReference>
<gene>
    <name evidence="16 17" type="ordered locus">At1g66940</name>
    <name evidence="17" type="ORF">T4O24.1</name>
    <name evidence="17" type="ORF">T4O24_1</name>
</gene>
<protein>
    <recommendedName>
        <fullName evidence="2">non-specific serine/threonine protein kinase</fullName>
        <ecNumber evidence="2">2.7.11.1</ecNumber>
    </recommendedName>
</protein>